<feature type="domain" description="Putative glutamine amidotransferase" evidence="1">
    <location>
        <begin position="3"/>
        <end position="243"/>
    </location>
</feature>
<reference evidence="2 3" key="1">
    <citation type="submission" date="2014-08" db="EMBL/GenBank/DDBJ databases">
        <title>Genome sequence of Tetragenococcus muriaticus.</title>
        <authorList>
            <person name="Chuea-nongthon C."/>
            <person name="Rodtong S."/>
            <person name="Yongsawatdigul J."/>
            <person name="Steele J.L."/>
            <person name="Liu X.-y."/>
            <person name="Speers J."/>
            <person name="Glasner J.D."/>
            <person name="Neeno-Eckwall E.C."/>
        </authorList>
    </citation>
    <scope>NUCLEOTIDE SEQUENCE [LARGE SCALE GENOMIC DNA]</scope>
    <source>
        <strain evidence="2 3">3MR10-3</strain>
    </source>
</reference>
<gene>
    <name evidence="2" type="ORF">TMU3MR103_1964</name>
</gene>
<dbReference type="CDD" id="cd03143">
    <property type="entry name" value="A4_beta-galactosidase_middle_domain"/>
    <property type="match status" value="1"/>
</dbReference>
<dbReference type="InterPro" id="IPR010768">
    <property type="entry name" value="GATase1-like"/>
</dbReference>
<keyword evidence="3" id="KW-1185">Reference proteome</keyword>
<comment type="caution">
    <text evidence="2">The sequence shown here is derived from an EMBL/GenBank/DDBJ whole genome shotgun (WGS) entry which is preliminary data.</text>
</comment>
<dbReference type="RefSeq" id="WP_028789812.1">
    <property type="nucleotide sequence ID" value="NZ_JPVT01000213.1"/>
</dbReference>
<dbReference type="Gene3D" id="3.40.50.880">
    <property type="match status" value="1"/>
</dbReference>
<dbReference type="Pfam" id="PF07090">
    <property type="entry name" value="GATase1_like"/>
    <property type="match status" value="1"/>
</dbReference>
<proteinExistence type="predicted"/>
<evidence type="ECO:0000259" key="1">
    <source>
        <dbReference type="Pfam" id="PF07090"/>
    </source>
</evidence>
<dbReference type="SUPFAM" id="SSF52317">
    <property type="entry name" value="Class I glutamine amidotransferase-like"/>
    <property type="match status" value="1"/>
</dbReference>
<dbReference type="PATRIC" id="fig|1302648.3.peg.1924"/>
<accession>A0A091C0E3</accession>
<sequence>MRKVLLAGESWTIHSIHQKGFDSFTTTTYETGIKWFKKAIESQGYELTHIPNHLIQYNFPETVEELNQFDIVVLSDIGSNTFLLPDLSFSEGQQSINKLEVIKRYVSNGGKLLMAGGYISFSGIDGKSRYENSPLREVLPVNCLGKDDRVEVPEGVVPYVSNHEVFEKIPKNWPHFLGYNKTSEKQNTEVLATINGDPFIVIGDFGKGKSVAFTSDIAPHWGSEEFVNWEYYPVFWNNLFQYLDK</sequence>
<dbReference type="PANTHER" id="PTHR37947:SF1">
    <property type="entry name" value="BLL2462 PROTEIN"/>
    <property type="match status" value="1"/>
</dbReference>
<dbReference type="AlphaFoldDB" id="A0A091C0E3"/>
<dbReference type="PANTHER" id="PTHR37947">
    <property type="entry name" value="BLL2462 PROTEIN"/>
    <property type="match status" value="1"/>
</dbReference>
<dbReference type="EMBL" id="JPVT01000213">
    <property type="protein sequence ID" value="KFN89527.1"/>
    <property type="molecule type" value="Genomic_DNA"/>
</dbReference>
<organism evidence="2 3">
    <name type="scientific">Tetragenococcus muriaticus 3MR10-3</name>
    <dbReference type="NCBI Taxonomy" id="1302648"/>
    <lineage>
        <taxon>Bacteria</taxon>
        <taxon>Bacillati</taxon>
        <taxon>Bacillota</taxon>
        <taxon>Bacilli</taxon>
        <taxon>Lactobacillales</taxon>
        <taxon>Enterococcaceae</taxon>
        <taxon>Tetragenococcus</taxon>
    </lineage>
</organism>
<dbReference type="Proteomes" id="UP000029381">
    <property type="component" value="Unassembled WGS sequence"/>
</dbReference>
<dbReference type="InterPro" id="IPR029062">
    <property type="entry name" value="Class_I_gatase-like"/>
</dbReference>
<protein>
    <submittedName>
        <fullName evidence="2">Putative cytoplasmic protein</fullName>
    </submittedName>
</protein>
<evidence type="ECO:0000313" key="3">
    <source>
        <dbReference type="Proteomes" id="UP000029381"/>
    </source>
</evidence>
<name>A0A091C0E3_9ENTE</name>
<evidence type="ECO:0000313" key="2">
    <source>
        <dbReference type="EMBL" id="KFN89527.1"/>
    </source>
</evidence>